<dbReference type="AlphaFoldDB" id="A0A3M9YMU5"/>
<dbReference type="Pfam" id="PF17100">
    <property type="entry name" value="NACHT_N"/>
    <property type="match status" value="2"/>
</dbReference>
<name>A0A3M9YMU5_9PEZI</name>
<dbReference type="Proteomes" id="UP000267145">
    <property type="component" value="Unassembled WGS sequence"/>
</dbReference>
<reference evidence="2 3" key="1">
    <citation type="submission" date="2018-10" db="EMBL/GenBank/DDBJ databases">
        <title>Genome sequence of Verticillium nonalfalfae VnAa140.</title>
        <authorList>
            <person name="Stajich J.E."/>
            <person name="Kasson M.T."/>
        </authorList>
    </citation>
    <scope>NUCLEOTIDE SEQUENCE [LARGE SCALE GENOMIC DNA]</scope>
    <source>
        <strain evidence="2 3">VnAa140</strain>
    </source>
</reference>
<dbReference type="EMBL" id="RBVV01000007">
    <property type="protein sequence ID" value="RNJ60370.1"/>
    <property type="molecule type" value="Genomic_DNA"/>
</dbReference>
<protein>
    <recommendedName>
        <fullName evidence="1">NWD NACHT-NTPase N-terminal domain-containing protein</fullName>
    </recommendedName>
</protein>
<comment type="caution">
    <text evidence="2">The sequence shown here is derived from an EMBL/GenBank/DDBJ whole genome shotgun (WGS) entry which is preliminary data.</text>
</comment>
<evidence type="ECO:0000313" key="3">
    <source>
        <dbReference type="Proteomes" id="UP000267145"/>
    </source>
</evidence>
<proteinExistence type="predicted"/>
<dbReference type="RefSeq" id="XP_028498528.1">
    <property type="nucleotide sequence ID" value="XM_028642156.1"/>
</dbReference>
<dbReference type="InterPro" id="IPR031359">
    <property type="entry name" value="NACHT_N"/>
</dbReference>
<organism evidence="2 3">
    <name type="scientific">Verticillium nonalfalfae</name>
    <dbReference type="NCBI Taxonomy" id="1051616"/>
    <lineage>
        <taxon>Eukaryota</taxon>
        <taxon>Fungi</taxon>
        <taxon>Dikarya</taxon>
        <taxon>Ascomycota</taxon>
        <taxon>Pezizomycotina</taxon>
        <taxon>Sordariomycetes</taxon>
        <taxon>Hypocreomycetidae</taxon>
        <taxon>Glomerellales</taxon>
        <taxon>Plectosphaerellaceae</taxon>
        <taxon>Verticillium</taxon>
    </lineage>
</organism>
<evidence type="ECO:0000313" key="2">
    <source>
        <dbReference type="EMBL" id="RNJ60370.1"/>
    </source>
</evidence>
<keyword evidence="3" id="KW-1185">Reference proteome</keyword>
<dbReference type="STRING" id="1051616.A0A3M9YMU5"/>
<feature type="domain" description="NWD NACHT-NTPase N-terminal" evidence="1">
    <location>
        <begin position="4"/>
        <end position="114"/>
    </location>
</feature>
<evidence type="ECO:0000259" key="1">
    <source>
        <dbReference type="Pfam" id="PF17100"/>
    </source>
</evidence>
<sequence>MEKVDNTITLDQSSRRKQMNRITKLGLEKKDSEEIKFHIGKIEVNVGEQVKKGLSFIQWAQGWVGQAVALSPEASVAWAVVSLALPLLTNPISTTEAHENGYEKVTSLMQYYVAELRRRVIELYKAILDFQIQSVLRFYRNRLKLFAADALCLTDWDALTRAVELREADVKELSQHILSTKTNHSLELLREEAIEVQKQWHLQLSALEVLSKENLATSKEILVVSAQNGETAKKQLASSERVEATLKELHNMAIKLVSDKSVEKIELMRLFAEQVSYDAGPEKTKNRIVAESLSSPDI</sequence>
<dbReference type="GeneID" id="39611749"/>
<gene>
    <name evidence="2" type="ORF">D7B24_008060</name>
</gene>
<accession>A0A3M9YMU5</accession>
<feature type="domain" description="NWD NACHT-NTPase N-terminal" evidence="1">
    <location>
        <begin position="115"/>
        <end position="171"/>
    </location>
</feature>